<dbReference type="SUPFAM" id="SSF158682">
    <property type="entry name" value="TerB-like"/>
    <property type="match status" value="1"/>
</dbReference>
<evidence type="ECO:0000313" key="1">
    <source>
        <dbReference type="EMBL" id="TDP62080.1"/>
    </source>
</evidence>
<organism evidence="1 2">
    <name type="scientific">Roseateles toxinivorans</name>
    <dbReference type="NCBI Taxonomy" id="270368"/>
    <lineage>
        <taxon>Bacteria</taxon>
        <taxon>Pseudomonadati</taxon>
        <taxon>Pseudomonadota</taxon>
        <taxon>Betaproteobacteria</taxon>
        <taxon>Burkholderiales</taxon>
        <taxon>Sphaerotilaceae</taxon>
        <taxon>Roseateles</taxon>
    </lineage>
</organism>
<dbReference type="RefSeq" id="WP_133703267.1">
    <property type="nucleotide sequence ID" value="NZ_SNXS01000009.1"/>
</dbReference>
<dbReference type="InParanoid" id="A0A4R6QGQ2"/>
<dbReference type="EMBL" id="SNXS01000009">
    <property type="protein sequence ID" value="TDP62080.1"/>
    <property type="molecule type" value="Genomic_DNA"/>
</dbReference>
<dbReference type="Proteomes" id="UP000295361">
    <property type="component" value="Unassembled WGS sequence"/>
</dbReference>
<reference evidence="1 2" key="1">
    <citation type="submission" date="2019-03" db="EMBL/GenBank/DDBJ databases">
        <title>Genomic Encyclopedia of Type Strains, Phase IV (KMG-IV): sequencing the most valuable type-strain genomes for metagenomic binning, comparative biology and taxonomic classification.</title>
        <authorList>
            <person name="Goeker M."/>
        </authorList>
    </citation>
    <scope>NUCLEOTIDE SEQUENCE [LARGE SCALE GENOMIC DNA]</scope>
    <source>
        <strain evidence="1 2">DSM 16998</strain>
    </source>
</reference>
<accession>A0A4R6QGQ2</accession>
<proteinExistence type="predicted"/>
<name>A0A4R6QGQ2_9BURK</name>
<evidence type="ECO:0008006" key="3">
    <source>
        <dbReference type="Google" id="ProtNLM"/>
    </source>
</evidence>
<dbReference type="Gene3D" id="1.10.3680.10">
    <property type="entry name" value="TerB-like"/>
    <property type="match status" value="1"/>
</dbReference>
<keyword evidence="2" id="KW-1185">Reference proteome</keyword>
<dbReference type="InterPro" id="IPR029024">
    <property type="entry name" value="TerB-like"/>
</dbReference>
<dbReference type="OrthoDB" id="8526975at2"/>
<evidence type="ECO:0000313" key="2">
    <source>
        <dbReference type="Proteomes" id="UP000295361"/>
    </source>
</evidence>
<dbReference type="AlphaFoldDB" id="A0A4R6QGQ2"/>
<comment type="caution">
    <text evidence="1">The sequence shown here is derived from an EMBL/GenBank/DDBJ whole genome shotgun (WGS) entry which is preliminary data.</text>
</comment>
<gene>
    <name evidence="1" type="ORF">DES47_10960</name>
</gene>
<protein>
    <recommendedName>
        <fullName evidence="3">Tellurite resistance protein TerB</fullName>
    </recommendedName>
</protein>
<sequence length="167" mass="18241">MNAPDPQLRSYPCNSAEAAARIVALALIANGRIDAVESAALDALQAHERLGLTRQQWHGVIHDLCADLLGPARCGDEGCIPSELLNRMLDEVDDDTTRRLVLRLSSAVVQADRQIDDGESILLLAAIERWGLHPDDQALLEPMLCGADFQVRQRGTATEAGQKLRLR</sequence>